<dbReference type="GO" id="GO:0009279">
    <property type="term" value="C:cell outer membrane"/>
    <property type="evidence" value="ECO:0007669"/>
    <property type="project" value="UniProtKB-SubCell"/>
</dbReference>
<evidence type="ECO:0000313" key="9">
    <source>
        <dbReference type="EMBL" id="SEM47233.1"/>
    </source>
</evidence>
<evidence type="ECO:0000259" key="7">
    <source>
        <dbReference type="PROSITE" id="PS50234"/>
    </source>
</evidence>
<keyword evidence="2 4" id="KW-0472">Membrane</keyword>
<evidence type="ECO:0000256" key="1">
    <source>
        <dbReference type="ARBA" id="ARBA00004442"/>
    </source>
</evidence>
<feature type="domain" description="VWFA" evidence="7">
    <location>
        <begin position="51"/>
        <end position="245"/>
    </location>
</feature>
<dbReference type="PANTHER" id="PTHR30329">
    <property type="entry name" value="STATOR ELEMENT OF FLAGELLAR MOTOR COMPLEX"/>
    <property type="match status" value="1"/>
</dbReference>
<dbReference type="EMBL" id="FOBS01000017">
    <property type="protein sequence ID" value="SEM47233.1"/>
    <property type="molecule type" value="Genomic_DNA"/>
</dbReference>
<gene>
    <name evidence="9" type="ORF">SAMN04489760_11719</name>
</gene>
<proteinExistence type="predicted"/>
<feature type="compositionally biased region" description="Pro residues" evidence="5">
    <location>
        <begin position="256"/>
        <end position="279"/>
    </location>
</feature>
<dbReference type="AlphaFoldDB" id="A0A1H7YMP9"/>
<dbReference type="CDD" id="cd07185">
    <property type="entry name" value="OmpA_C-like"/>
    <property type="match status" value="1"/>
</dbReference>
<dbReference type="RefSeq" id="WP_175476500.1">
    <property type="nucleotide sequence ID" value="NZ_FOBS01000017.1"/>
</dbReference>
<dbReference type="Proteomes" id="UP000198744">
    <property type="component" value="Unassembled WGS sequence"/>
</dbReference>
<evidence type="ECO:0000256" key="2">
    <source>
        <dbReference type="ARBA" id="ARBA00023136"/>
    </source>
</evidence>
<evidence type="ECO:0000256" key="3">
    <source>
        <dbReference type="ARBA" id="ARBA00023237"/>
    </source>
</evidence>
<dbReference type="PROSITE" id="PS50234">
    <property type="entry name" value="VWFA"/>
    <property type="match status" value="1"/>
</dbReference>
<feature type="chain" id="PRO_5011726170" evidence="6">
    <location>
        <begin position="28"/>
        <end position="397"/>
    </location>
</feature>
<feature type="region of interest" description="Disordered" evidence="5">
    <location>
        <begin position="256"/>
        <end position="283"/>
    </location>
</feature>
<dbReference type="InterPro" id="IPR002035">
    <property type="entry name" value="VWF_A"/>
</dbReference>
<dbReference type="Gene3D" id="3.30.1330.60">
    <property type="entry name" value="OmpA-like domain"/>
    <property type="match status" value="1"/>
</dbReference>
<reference evidence="9 10" key="1">
    <citation type="submission" date="2016-10" db="EMBL/GenBank/DDBJ databases">
        <authorList>
            <person name="de Groot N.N."/>
        </authorList>
    </citation>
    <scope>NUCLEOTIDE SEQUENCE [LARGE SCALE GENOMIC DNA]</scope>
    <source>
        <strain evidence="9 10">DSM 8423</strain>
    </source>
</reference>
<evidence type="ECO:0000256" key="6">
    <source>
        <dbReference type="SAM" id="SignalP"/>
    </source>
</evidence>
<sequence length="397" mass="42463">MHRKRIFKILAPLAMFALIMGCATQKAAPVVKAVDLNPKIASGQLVQKVDSFEVIFDATRSMNDNYKLQSKLNQEKTLISLFDETIPKLKLNEAGRAFGQFSAFSDATSKNLFGPTAYSKSALPNAVAPFTSGSGLSPLDQALDGATADLKTQSGQLAVIAFSDGEDMTAFQPVAAAQRMKNAYGDRVCIYTVLLGDKTKAIDIGDKNEGINMMQQVADAGKCGFMVTGESVATPEGMADFVEKVFLKAAPPKPYVAPPPAPEPTPEPAPAPQPAPAPEPKAKAPAGMILKIQFAPGKADIQPKYKGEIEKIAEYLKQKPEATVEIQGHTDNAASRAANMKLSQSRADSVKDCLVKEFGIDESRIKAVGYGPDKPIASNATKEGRQKNRRVSVVYGN</sequence>
<dbReference type="STRING" id="43775.SAMN04489760_11719"/>
<dbReference type="PANTHER" id="PTHR30329:SF21">
    <property type="entry name" value="LIPOPROTEIN YIAD-RELATED"/>
    <property type="match status" value="1"/>
</dbReference>
<keyword evidence="10" id="KW-1185">Reference proteome</keyword>
<keyword evidence="6" id="KW-0732">Signal</keyword>
<dbReference type="Pfam" id="PF00691">
    <property type="entry name" value="OmpA"/>
    <property type="match status" value="1"/>
</dbReference>
<feature type="signal peptide" evidence="6">
    <location>
        <begin position="1"/>
        <end position="27"/>
    </location>
</feature>
<dbReference type="PROSITE" id="PS51257">
    <property type="entry name" value="PROKAR_LIPOPROTEIN"/>
    <property type="match status" value="1"/>
</dbReference>
<accession>A0A1H7YMP9</accession>
<comment type="subcellular location">
    <subcellularLocation>
        <location evidence="1">Cell outer membrane</location>
    </subcellularLocation>
</comment>
<evidence type="ECO:0000256" key="4">
    <source>
        <dbReference type="PROSITE-ProRule" id="PRU00473"/>
    </source>
</evidence>
<evidence type="ECO:0000259" key="8">
    <source>
        <dbReference type="PROSITE" id="PS51123"/>
    </source>
</evidence>
<feature type="region of interest" description="Disordered" evidence="5">
    <location>
        <begin position="376"/>
        <end position="397"/>
    </location>
</feature>
<dbReference type="PRINTS" id="PR01021">
    <property type="entry name" value="OMPADOMAIN"/>
</dbReference>
<dbReference type="SUPFAM" id="SSF53300">
    <property type="entry name" value="vWA-like"/>
    <property type="match status" value="1"/>
</dbReference>
<dbReference type="InterPro" id="IPR006665">
    <property type="entry name" value="OmpA-like"/>
</dbReference>
<dbReference type="PROSITE" id="PS51123">
    <property type="entry name" value="OMPA_2"/>
    <property type="match status" value="1"/>
</dbReference>
<name>A0A1H7YMP9_9BACT</name>
<evidence type="ECO:0000256" key="5">
    <source>
        <dbReference type="SAM" id="MobiDB-lite"/>
    </source>
</evidence>
<evidence type="ECO:0000313" key="10">
    <source>
        <dbReference type="Proteomes" id="UP000198744"/>
    </source>
</evidence>
<organism evidence="9 10">
    <name type="scientific">Syntrophus gentianae</name>
    <dbReference type="NCBI Taxonomy" id="43775"/>
    <lineage>
        <taxon>Bacteria</taxon>
        <taxon>Pseudomonadati</taxon>
        <taxon>Thermodesulfobacteriota</taxon>
        <taxon>Syntrophia</taxon>
        <taxon>Syntrophales</taxon>
        <taxon>Syntrophaceae</taxon>
        <taxon>Syntrophus</taxon>
    </lineage>
</organism>
<dbReference type="SUPFAM" id="SSF103088">
    <property type="entry name" value="OmpA-like"/>
    <property type="match status" value="1"/>
</dbReference>
<protein>
    <submittedName>
        <fullName evidence="9">OmpA-OmpF porin, OOP family</fullName>
    </submittedName>
</protein>
<feature type="domain" description="OmpA-like" evidence="8">
    <location>
        <begin position="281"/>
        <end position="397"/>
    </location>
</feature>
<dbReference type="InterPro" id="IPR036465">
    <property type="entry name" value="vWFA_dom_sf"/>
</dbReference>
<dbReference type="Gene3D" id="3.40.50.410">
    <property type="entry name" value="von Willebrand factor, type A domain"/>
    <property type="match status" value="1"/>
</dbReference>
<dbReference type="InterPro" id="IPR036737">
    <property type="entry name" value="OmpA-like_sf"/>
</dbReference>
<dbReference type="InterPro" id="IPR050330">
    <property type="entry name" value="Bact_OuterMem_StrucFunc"/>
</dbReference>
<keyword evidence="3" id="KW-0998">Cell outer membrane</keyword>
<dbReference type="InterPro" id="IPR006664">
    <property type="entry name" value="OMP_bac"/>
</dbReference>